<dbReference type="Proteomes" id="UP000077521">
    <property type="component" value="Unassembled WGS sequence"/>
</dbReference>
<feature type="compositionally biased region" description="Polar residues" evidence="1">
    <location>
        <begin position="1"/>
        <end position="18"/>
    </location>
</feature>
<sequence>MKGSITASQSSTKHSSTNRGKDKAPKAAAAVSNPPPYASTASASISISSDEEDDVLSDGTSDAGMHHWES</sequence>
<keyword evidence="3" id="KW-1185">Reference proteome</keyword>
<evidence type="ECO:0000313" key="3">
    <source>
        <dbReference type="Proteomes" id="UP000077521"/>
    </source>
</evidence>
<evidence type="ECO:0000313" key="2">
    <source>
        <dbReference type="EMBL" id="KAE8250868.1"/>
    </source>
</evidence>
<comment type="caution">
    <text evidence="2">The sequence shown here is derived from an EMBL/GenBank/DDBJ whole genome shotgun (WGS) entry which is preliminary data.</text>
</comment>
<dbReference type="EMBL" id="LWDF02000277">
    <property type="protein sequence ID" value="KAE8250868.1"/>
    <property type="molecule type" value="Genomic_DNA"/>
</dbReference>
<dbReference type="AlphaFoldDB" id="A0A8T8SZI8"/>
<gene>
    <name evidence="2" type="ORF">A4X13_0g4304</name>
</gene>
<evidence type="ECO:0000256" key="1">
    <source>
        <dbReference type="SAM" id="MobiDB-lite"/>
    </source>
</evidence>
<proteinExistence type="predicted"/>
<feature type="compositionally biased region" description="Low complexity" evidence="1">
    <location>
        <begin position="38"/>
        <end position="48"/>
    </location>
</feature>
<organism evidence="2 3">
    <name type="scientific">Tilletia indica</name>
    <dbReference type="NCBI Taxonomy" id="43049"/>
    <lineage>
        <taxon>Eukaryota</taxon>
        <taxon>Fungi</taxon>
        <taxon>Dikarya</taxon>
        <taxon>Basidiomycota</taxon>
        <taxon>Ustilaginomycotina</taxon>
        <taxon>Exobasidiomycetes</taxon>
        <taxon>Tilletiales</taxon>
        <taxon>Tilletiaceae</taxon>
        <taxon>Tilletia</taxon>
    </lineage>
</organism>
<reference evidence="2" key="1">
    <citation type="submission" date="2016-04" db="EMBL/GenBank/DDBJ databases">
        <authorList>
            <person name="Nguyen H.D."/>
            <person name="Samba Siva P."/>
            <person name="Cullis J."/>
            <person name="Levesque C.A."/>
            <person name="Hambleton S."/>
        </authorList>
    </citation>
    <scope>NUCLEOTIDE SEQUENCE</scope>
    <source>
        <strain evidence="2">DAOMC 236416</strain>
    </source>
</reference>
<reference evidence="2" key="2">
    <citation type="journal article" date="2019" name="IMA Fungus">
        <title>Genome sequencing and comparison of five Tilletia species to identify candidate genes for the detection of regulated species infecting wheat.</title>
        <authorList>
            <person name="Nguyen H.D.T."/>
            <person name="Sultana T."/>
            <person name="Kesanakurti P."/>
            <person name="Hambleton S."/>
        </authorList>
    </citation>
    <scope>NUCLEOTIDE SEQUENCE</scope>
    <source>
        <strain evidence="2">DAOMC 236416</strain>
    </source>
</reference>
<accession>A0A8T8SZI8</accession>
<name>A0A8T8SZI8_9BASI</name>
<protein>
    <submittedName>
        <fullName evidence="2">Uncharacterized protein</fullName>
    </submittedName>
</protein>
<feature type="region of interest" description="Disordered" evidence="1">
    <location>
        <begin position="1"/>
        <end position="70"/>
    </location>
</feature>